<dbReference type="OrthoDB" id="3215373at2"/>
<sequence length="103" mass="11444">MRQDGAPPPADPAPGPAAPRTRTVDVHRYGPDAVVLDVHLGQYREVFFVLTGDKSVTITMLDGSDPTHHEAQVFVFAKPWQWSLDAPDEEVLLRVWQSVGVQR</sequence>
<name>A0A0D8BH07_9ACTN</name>
<protein>
    <submittedName>
        <fullName evidence="2">Uncharacterized protein</fullName>
    </submittedName>
</protein>
<gene>
    <name evidence="2" type="ORF">FF36_02298</name>
</gene>
<dbReference type="Proteomes" id="UP000032545">
    <property type="component" value="Unassembled WGS sequence"/>
</dbReference>
<evidence type="ECO:0000256" key="1">
    <source>
        <dbReference type="SAM" id="MobiDB-lite"/>
    </source>
</evidence>
<proteinExistence type="predicted"/>
<dbReference type="EMBL" id="JYFN01000014">
    <property type="protein sequence ID" value="KJE23340.1"/>
    <property type="molecule type" value="Genomic_DNA"/>
</dbReference>
<dbReference type="RefSeq" id="WP_044884959.1">
    <property type="nucleotide sequence ID" value="NZ_JYFN01000014.1"/>
</dbReference>
<dbReference type="PATRIC" id="fig|1502723.3.peg.1318"/>
<evidence type="ECO:0000313" key="2">
    <source>
        <dbReference type="EMBL" id="KJE23340.1"/>
    </source>
</evidence>
<feature type="region of interest" description="Disordered" evidence="1">
    <location>
        <begin position="1"/>
        <end position="24"/>
    </location>
</feature>
<organism evidence="2 3">
    <name type="scientific">Frankia torreyi</name>
    <dbReference type="NCBI Taxonomy" id="1856"/>
    <lineage>
        <taxon>Bacteria</taxon>
        <taxon>Bacillati</taxon>
        <taxon>Actinomycetota</taxon>
        <taxon>Actinomycetes</taxon>
        <taxon>Frankiales</taxon>
        <taxon>Frankiaceae</taxon>
        <taxon>Frankia</taxon>
    </lineage>
</organism>
<dbReference type="AlphaFoldDB" id="A0A0D8BH07"/>
<reference evidence="3" key="1">
    <citation type="submission" date="2015-02" db="EMBL/GenBank/DDBJ databases">
        <title>Draft Genome of Frankia sp. CpI1-S.</title>
        <authorList>
            <person name="Oshone R.T."/>
            <person name="Ngom M."/>
            <person name="Ghodhbane-Gtari F."/>
            <person name="Gtari M."/>
            <person name="Morris K."/>
            <person name="Thomas K."/>
            <person name="Sen A."/>
            <person name="Tisa L.S."/>
        </authorList>
    </citation>
    <scope>NUCLEOTIDE SEQUENCE [LARGE SCALE GENOMIC DNA]</scope>
    <source>
        <strain evidence="3">CpI1-S</strain>
    </source>
</reference>
<feature type="compositionally biased region" description="Pro residues" evidence="1">
    <location>
        <begin position="1"/>
        <end position="17"/>
    </location>
</feature>
<evidence type="ECO:0000313" key="3">
    <source>
        <dbReference type="Proteomes" id="UP000032545"/>
    </source>
</evidence>
<accession>A0A0D8BH07</accession>
<keyword evidence="3" id="KW-1185">Reference proteome</keyword>
<reference evidence="2 3" key="2">
    <citation type="journal article" date="2016" name="Genome Announc.">
        <title>Permanent Draft Genome Sequences for Two Variants of Frankia sp. Strain CpI1, the First Frankia Strain Isolated from Root Nodules of Comptonia peregrina.</title>
        <authorList>
            <person name="Oshone R."/>
            <person name="Hurst S.G.IV."/>
            <person name="Abebe-Akele F."/>
            <person name="Simpson S."/>
            <person name="Morris K."/>
            <person name="Thomas W.K."/>
            <person name="Tisa L.S."/>
        </authorList>
    </citation>
    <scope>NUCLEOTIDE SEQUENCE [LARGE SCALE GENOMIC DNA]</scope>
    <source>
        <strain evidence="3">CpI1-S</strain>
    </source>
</reference>
<comment type="caution">
    <text evidence="2">The sequence shown here is derived from an EMBL/GenBank/DDBJ whole genome shotgun (WGS) entry which is preliminary data.</text>
</comment>